<protein>
    <recommendedName>
        <fullName evidence="7">Myb-like domain-containing protein</fullName>
    </recommendedName>
</protein>
<feature type="region of interest" description="Disordered" evidence="4">
    <location>
        <begin position="198"/>
        <end position="224"/>
    </location>
</feature>
<dbReference type="Gramene" id="Manes.17G038900.1.v8.1">
    <property type="protein sequence ID" value="Manes.17G038900.1.v8.1.CDS"/>
    <property type="gene ID" value="Manes.17G038900.v8.1"/>
</dbReference>
<feature type="compositionally biased region" description="Acidic residues" evidence="4">
    <location>
        <begin position="29"/>
        <end position="44"/>
    </location>
</feature>
<evidence type="ECO:0000256" key="1">
    <source>
        <dbReference type="ARBA" id="ARBA00023015"/>
    </source>
</evidence>
<dbReference type="EMBL" id="CM004403">
    <property type="protein sequence ID" value="OAY24725.1"/>
    <property type="molecule type" value="Genomic_DNA"/>
</dbReference>
<evidence type="ECO:0000256" key="3">
    <source>
        <dbReference type="ARBA" id="ARBA00023242"/>
    </source>
</evidence>
<evidence type="ECO:0000313" key="5">
    <source>
        <dbReference type="EMBL" id="OAY24725.1"/>
    </source>
</evidence>
<feature type="compositionally biased region" description="Basic and acidic residues" evidence="4">
    <location>
        <begin position="241"/>
        <end position="271"/>
    </location>
</feature>
<organism evidence="5 6">
    <name type="scientific">Manihot esculenta</name>
    <name type="common">Cassava</name>
    <name type="synonym">Jatropha manihot</name>
    <dbReference type="NCBI Taxonomy" id="3983"/>
    <lineage>
        <taxon>Eukaryota</taxon>
        <taxon>Viridiplantae</taxon>
        <taxon>Streptophyta</taxon>
        <taxon>Embryophyta</taxon>
        <taxon>Tracheophyta</taxon>
        <taxon>Spermatophyta</taxon>
        <taxon>Magnoliopsida</taxon>
        <taxon>eudicotyledons</taxon>
        <taxon>Gunneridae</taxon>
        <taxon>Pentapetalae</taxon>
        <taxon>rosids</taxon>
        <taxon>fabids</taxon>
        <taxon>Malpighiales</taxon>
        <taxon>Euphorbiaceae</taxon>
        <taxon>Crotonoideae</taxon>
        <taxon>Manihoteae</taxon>
        <taxon>Manihot</taxon>
    </lineage>
</organism>
<dbReference type="PANTHER" id="PTHR16088">
    <property type="entry name" value="YY1 ASSOCIATED PROTEIN-RELATED"/>
    <property type="match status" value="1"/>
</dbReference>
<reference evidence="6" key="1">
    <citation type="journal article" date="2016" name="Nat. Biotechnol.">
        <title>Sequencing wild and cultivated cassava and related species reveals extensive interspecific hybridization and genetic diversity.</title>
        <authorList>
            <person name="Bredeson J.V."/>
            <person name="Lyons J.B."/>
            <person name="Prochnik S.E."/>
            <person name="Wu G.A."/>
            <person name="Ha C.M."/>
            <person name="Edsinger-Gonzales E."/>
            <person name="Grimwood J."/>
            <person name="Schmutz J."/>
            <person name="Rabbi I.Y."/>
            <person name="Egesi C."/>
            <person name="Nauluvula P."/>
            <person name="Lebot V."/>
            <person name="Ndunguru J."/>
            <person name="Mkamilo G."/>
            <person name="Bart R.S."/>
            <person name="Setter T.L."/>
            <person name="Gleadow R.M."/>
            <person name="Kulakow P."/>
            <person name="Ferguson M.E."/>
            <person name="Rounsley S."/>
            <person name="Rokhsar D.S."/>
        </authorList>
    </citation>
    <scope>NUCLEOTIDE SEQUENCE [LARGE SCALE GENOMIC DNA]</scope>
    <source>
        <strain evidence="6">cv. AM560-2</strain>
    </source>
</reference>
<evidence type="ECO:0000313" key="6">
    <source>
        <dbReference type="Proteomes" id="UP000091857"/>
    </source>
</evidence>
<comment type="caution">
    <text evidence="5">The sequence shown here is derived from an EMBL/GenBank/DDBJ whole genome shotgun (WGS) entry which is preliminary data.</text>
</comment>
<dbReference type="Pfam" id="PF13921">
    <property type="entry name" value="Myb_DNA-bind_6"/>
    <property type="match status" value="1"/>
</dbReference>
<gene>
    <name evidence="5" type="ORF">MANES_17G038900v8</name>
</gene>
<evidence type="ECO:0008006" key="7">
    <source>
        <dbReference type="Google" id="ProtNLM"/>
    </source>
</evidence>
<feature type="region of interest" description="Disordered" evidence="4">
    <location>
        <begin position="1152"/>
        <end position="1173"/>
    </location>
</feature>
<feature type="compositionally biased region" description="Polar residues" evidence="4">
    <location>
        <begin position="1"/>
        <end position="16"/>
    </location>
</feature>
<feature type="region of interest" description="Disordered" evidence="4">
    <location>
        <begin position="1"/>
        <end position="147"/>
    </location>
</feature>
<dbReference type="InterPro" id="IPR052435">
    <property type="entry name" value="YY1-Transcr_Regul"/>
</dbReference>
<feature type="compositionally biased region" description="Acidic residues" evidence="4">
    <location>
        <begin position="215"/>
        <end position="224"/>
    </location>
</feature>
<keyword evidence="3" id="KW-0539">Nucleus</keyword>
<dbReference type="OrthoDB" id="49309at2759"/>
<dbReference type="PANTHER" id="PTHR16088:SF3">
    <property type="entry name" value="GON-4-LIKE PROTEIN"/>
    <property type="match status" value="1"/>
</dbReference>
<dbReference type="OMA" id="LPRQWRS"/>
<proteinExistence type="predicted"/>
<sequence length="1440" mass="159173">MSSIINGQPSDQQNASPDIDERGSKPQEEVENENEEEDEEEDLDFNPFLKGTPSPEASSSLSSEVEGLDGNSLKPRMGEVQNYAVGDSEHGEEVVMQTAFSAQSEKELQASPHAKSKKRKSDFSSQPENGGVGEKGSTFSTHAMSLDDDDAIWKRTRARYSLASFTLDELETFLQETDDEDDLQNVDDEEEYRKFLAAVLQGGDGDGQSTRGNENADDEDEDNDADFEIELEELLESDDDDSKRDMDRKVELEKRGRRPETRQNRRQRASAEYKKKLLEQTKRPLRPLLPILPNGAIASFPNSNGKTLVPEGAPSYLCSPAEEGLINGFTPKQIGQLHCLIHEHMQLLIQVFSLSILDPSRQQIASQVQGLIFEMLHKRDEVIACRSMPYPGFCFEAPYVCPSVTDEFPNYNTSQCTGSSSTPNMQMSQNISTATGRNDPVFNGQNSSLQIAGSLWVPLVSGPIMSIMDVAPLNFVGRYMEDVFNAVQEYRQRHLDSSCDTWNEREPLFHLPRFSASTEANGEVSKRNMPTALSSVPSAPAQQPPKKTLAASIVENVKKQSVALVPKDISKLARRFFPLFNPTLFPHKPPPAAVANRVLFTDSEDELLALGMMEYNTDWKAIQQRFLPCKSKHQIFVRQKNRCSSKAPENPIKAVRRMKTSPLTSEEIECIQEGLRVFKHDWMSVWRFIVPHRDPSLLPRQWRISLGTQRSYKLDAAKKEKRRIYESNRRRCKTADLANWQVISDKEDNHVDSTGRQNNSGDDYADNASEAYVHQAFLADWRPDASCLIPSEHPCLNVNGKDLPSGALLREGTQIREQSKIDNMHGFPYAHYYQYSHNMSHFSHVRHCPPNSVQLNHQVSDTAQNAAKSPIYLRPYRTRRTDGAYLVKLAPDLPPVNLPPTVRVISQAAFKSNQCRVPIKVSASGGSTGDARKVNTVHQLPQVANLRTTSSAKAARDKSNQVTDNVTNSCPEGLTSSRAEESAIVHDRCSAESDLQMHPLLFQAPEDGRVSYFSSNCTAGTSSSFTFTSANQPQLNLSLFQSPNQASHFADYFNKSSKTKESSSASCGIDFHPLLQRTDEENSDLATACSNTHGFVCLGGKSAQLQNPLNAAQITSLVNSGPSATGSKPSIPNEKANELDLEIHLSSTCTKEKAKGNGVGGANNQPKSTLSASNAGNTIEKHKTNCSCHHQSSNCPLQNNLVSSADASAVPINNDSSCNMDDLGDQSHPEIVMEQEELSDSDEETEEHVEFEREEMTDSDGEEGLGCEPIAEVHDKDFPSLAAEEVTADADCGDEQCEWRSHVHPQANTSIPGESSPFLKLGLTSLEKDATSNSWLTLDSRPPVDLPSTKARYEECTISVCPISKNLASCRPSRSCKKTAPSVKTIATEGNVIDMAQQLSLGPLAVSSLKKPRKRSCRTNTGSSTGMKTENPSYDQEKFD</sequence>
<keyword evidence="2" id="KW-0804">Transcription</keyword>
<evidence type="ECO:0000256" key="4">
    <source>
        <dbReference type="SAM" id="MobiDB-lite"/>
    </source>
</evidence>
<feature type="compositionally biased region" description="Polar residues" evidence="4">
    <location>
        <begin position="1418"/>
        <end position="1434"/>
    </location>
</feature>
<feature type="region of interest" description="Disordered" evidence="4">
    <location>
        <begin position="236"/>
        <end position="271"/>
    </location>
</feature>
<keyword evidence="6" id="KW-1185">Reference proteome</keyword>
<dbReference type="STRING" id="3983.A0A2C9U4R4"/>
<feature type="compositionally biased region" description="Low complexity" evidence="4">
    <location>
        <begin position="53"/>
        <end position="64"/>
    </location>
</feature>
<keyword evidence="1" id="KW-0805">Transcription regulation</keyword>
<feature type="region of interest" description="Disordered" evidence="4">
    <location>
        <begin position="1404"/>
        <end position="1440"/>
    </location>
</feature>
<name>A0A2C9U4R4_MANES</name>
<feature type="compositionally biased region" description="Basic and acidic residues" evidence="4">
    <location>
        <begin position="19"/>
        <end position="28"/>
    </location>
</feature>
<dbReference type="GO" id="GO:0015986">
    <property type="term" value="P:proton motive force-driven ATP synthesis"/>
    <property type="evidence" value="ECO:0000318"/>
    <property type="project" value="GO_Central"/>
</dbReference>
<dbReference type="Proteomes" id="UP000091857">
    <property type="component" value="Chromosome 17"/>
</dbReference>
<evidence type="ECO:0000256" key="2">
    <source>
        <dbReference type="ARBA" id="ARBA00023163"/>
    </source>
</evidence>
<accession>A0A2C9U4R4</accession>